<dbReference type="InterPro" id="IPR013103">
    <property type="entry name" value="RVT_2"/>
</dbReference>
<dbReference type="Proteomes" id="UP001318860">
    <property type="component" value="Unassembled WGS sequence"/>
</dbReference>
<evidence type="ECO:0000313" key="3">
    <source>
        <dbReference type="Proteomes" id="UP001318860"/>
    </source>
</evidence>
<dbReference type="EMBL" id="JABTTQ020000007">
    <property type="protein sequence ID" value="KAK6151637.1"/>
    <property type="molecule type" value="Genomic_DNA"/>
</dbReference>
<name>A0ABR0WVX1_REHGL</name>
<comment type="caution">
    <text evidence="2">The sequence shown here is derived from an EMBL/GenBank/DDBJ whole genome shotgun (WGS) entry which is preliminary data.</text>
</comment>
<keyword evidence="3" id="KW-1185">Reference proteome</keyword>
<proteinExistence type="predicted"/>
<dbReference type="Pfam" id="PF07727">
    <property type="entry name" value="RVT_2"/>
    <property type="match status" value="1"/>
</dbReference>
<protein>
    <recommendedName>
        <fullName evidence="1">Reverse transcriptase Ty1/copia-type domain-containing protein</fullName>
    </recommendedName>
</protein>
<reference evidence="2 3" key="1">
    <citation type="journal article" date="2021" name="Comput. Struct. Biotechnol. J.">
        <title>De novo genome assembly of the potent medicinal plant Rehmannia glutinosa using nanopore technology.</title>
        <authorList>
            <person name="Ma L."/>
            <person name="Dong C."/>
            <person name="Song C."/>
            <person name="Wang X."/>
            <person name="Zheng X."/>
            <person name="Niu Y."/>
            <person name="Chen S."/>
            <person name="Feng W."/>
        </authorList>
    </citation>
    <scope>NUCLEOTIDE SEQUENCE [LARGE SCALE GENOMIC DNA]</scope>
    <source>
        <strain evidence="2">DH-2019</strain>
    </source>
</reference>
<feature type="domain" description="Reverse transcriptase Ty1/copia-type" evidence="1">
    <location>
        <begin position="32"/>
        <end position="99"/>
    </location>
</feature>
<evidence type="ECO:0000259" key="1">
    <source>
        <dbReference type="Pfam" id="PF07727"/>
    </source>
</evidence>
<organism evidence="2 3">
    <name type="scientific">Rehmannia glutinosa</name>
    <name type="common">Chinese foxglove</name>
    <dbReference type="NCBI Taxonomy" id="99300"/>
    <lineage>
        <taxon>Eukaryota</taxon>
        <taxon>Viridiplantae</taxon>
        <taxon>Streptophyta</taxon>
        <taxon>Embryophyta</taxon>
        <taxon>Tracheophyta</taxon>
        <taxon>Spermatophyta</taxon>
        <taxon>Magnoliopsida</taxon>
        <taxon>eudicotyledons</taxon>
        <taxon>Gunneridae</taxon>
        <taxon>Pentapetalae</taxon>
        <taxon>asterids</taxon>
        <taxon>lamiids</taxon>
        <taxon>Lamiales</taxon>
        <taxon>Orobanchaceae</taxon>
        <taxon>Rehmannieae</taxon>
        <taxon>Rehmannia</taxon>
    </lineage>
</organism>
<gene>
    <name evidence="2" type="ORF">DH2020_014272</name>
</gene>
<sequence>MDVKSAFLNGVLEGEVYIEQPKGYVVKNAEGDNPYMFEEFKKAMTREFETTGIGLMAYYLDVKVKQHEDGIFISQEGYAKEILKKFKMDNCKLINTPVECGIKLSKYDGEEKVDPTLYKSLVGSLRYLMCTKPDNLYATVL</sequence>
<accession>A0ABR0WVX1</accession>
<evidence type="ECO:0000313" key="2">
    <source>
        <dbReference type="EMBL" id="KAK6151637.1"/>
    </source>
</evidence>